<proteinExistence type="predicted"/>
<dbReference type="HOGENOM" id="CLU_2905474_0_0_1"/>
<dbReference type="InParanoid" id="A0A0C2ZLB5"/>
<protein>
    <submittedName>
        <fullName evidence="1">Uncharacterized protein</fullName>
    </submittedName>
</protein>
<dbReference type="EMBL" id="KN822180">
    <property type="protein sequence ID" value="KIM53452.1"/>
    <property type="molecule type" value="Genomic_DNA"/>
</dbReference>
<evidence type="ECO:0000313" key="1">
    <source>
        <dbReference type="EMBL" id="KIM53452.1"/>
    </source>
</evidence>
<dbReference type="AlphaFoldDB" id="A0A0C2ZLB5"/>
<dbReference type="Proteomes" id="UP000053989">
    <property type="component" value="Unassembled WGS sequence"/>
</dbReference>
<accession>A0A0C2ZLB5</accession>
<sequence>MTLTWQWHGMTRYTCPNSDVCDSRGSTAWQLRKGDGDSVVSFLDVPSGSLWRYESVFGGSIF</sequence>
<evidence type="ECO:0000313" key="2">
    <source>
        <dbReference type="Proteomes" id="UP000053989"/>
    </source>
</evidence>
<reference evidence="2" key="2">
    <citation type="submission" date="2015-01" db="EMBL/GenBank/DDBJ databases">
        <title>Evolutionary Origins and Diversification of the Mycorrhizal Mutualists.</title>
        <authorList>
            <consortium name="DOE Joint Genome Institute"/>
            <consortium name="Mycorrhizal Genomics Consortium"/>
            <person name="Kohler A."/>
            <person name="Kuo A."/>
            <person name="Nagy L.G."/>
            <person name="Floudas D."/>
            <person name="Copeland A."/>
            <person name="Barry K.W."/>
            <person name="Cichocki N."/>
            <person name="Veneault-Fourrey C."/>
            <person name="LaButti K."/>
            <person name="Lindquist E.A."/>
            <person name="Lipzen A."/>
            <person name="Lundell T."/>
            <person name="Morin E."/>
            <person name="Murat C."/>
            <person name="Riley R."/>
            <person name="Ohm R."/>
            <person name="Sun H."/>
            <person name="Tunlid A."/>
            <person name="Henrissat B."/>
            <person name="Grigoriev I.V."/>
            <person name="Hibbett D.S."/>
            <person name="Martin F."/>
        </authorList>
    </citation>
    <scope>NUCLEOTIDE SEQUENCE [LARGE SCALE GENOMIC DNA]</scope>
    <source>
        <strain evidence="2">Foug A</strain>
    </source>
</reference>
<gene>
    <name evidence="1" type="ORF">SCLCIDRAFT_1222769</name>
</gene>
<reference evidence="1 2" key="1">
    <citation type="submission" date="2014-04" db="EMBL/GenBank/DDBJ databases">
        <authorList>
            <consortium name="DOE Joint Genome Institute"/>
            <person name="Kuo A."/>
            <person name="Kohler A."/>
            <person name="Nagy L.G."/>
            <person name="Floudas D."/>
            <person name="Copeland A."/>
            <person name="Barry K.W."/>
            <person name="Cichocki N."/>
            <person name="Veneault-Fourrey C."/>
            <person name="LaButti K."/>
            <person name="Lindquist E.A."/>
            <person name="Lipzen A."/>
            <person name="Lundell T."/>
            <person name="Morin E."/>
            <person name="Murat C."/>
            <person name="Sun H."/>
            <person name="Tunlid A."/>
            <person name="Henrissat B."/>
            <person name="Grigoriev I.V."/>
            <person name="Hibbett D.S."/>
            <person name="Martin F."/>
            <person name="Nordberg H.P."/>
            <person name="Cantor M.N."/>
            <person name="Hua S.X."/>
        </authorList>
    </citation>
    <scope>NUCLEOTIDE SEQUENCE [LARGE SCALE GENOMIC DNA]</scope>
    <source>
        <strain evidence="1 2">Foug A</strain>
    </source>
</reference>
<organism evidence="1 2">
    <name type="scientific">Scleroderma citrinum Foug A</name>
    <dbReference type="NCBI Taxonomy" id="1036808"/>
    <lineage>
        <taxon>Eukaryota</taxon>
        <taxon>Fungi</taxon>
        <taxon>Dikarya</taxon>
        <taxon>Basidiomycota</taxon>
        <taxon>Agaricomycotina</taxon>
        <taxon>Agaricomycetes</taxon>
        <taxon>Agaricomycetidae</taxon>
        <taxon>Boletales</taxon>
        <taxon>Sclerodermatineae</taxon>
        <taxon>Sclerodermataceae</taxon>
        <taxon>Scleroderma</taxon>
    </lineage>
</organism>
<name>A0A0C2ZLB5_9AGAM</name>
<keyword evidence="2" id="KW-1185">Reference proteome</keyword>